<feature type="domain" description="Non-haem dioxygenase N-terminal" evidence="2">
    <location>
        <begin position="9"/>
        <end position="133"/>
    </location>
</feature>
<proteinExistence type="predicted"/>
<dbReference type="InterPro" id="IPR044861">
    <property type="entry name" value="IPNS-like_FE2OG_OXY"/>
</dbReference>
<dbReference type="Proteomes" id="UP000440224">
    <property type="component" value="Unassembled WGS sequence"/>
</dbReference>
<dbReference type="PANTHER" id="PTHR48420">
    <property type="entry name" value="NON-HAEM DIOXYGENASE N-TERMINAL DOMAIN-CONTAINING PROTEIN"/>
    <property type="match status" value="1"/>
</dbReference>
<keyword evidence="4" id="KW-1185">Reference proteome</keyword>
<dbReference type="Pfam" id="PF14226">
    <property type="entry name" value="DIOX_N"/>
    <property type="match status" value="1"/>
</dbReference>
<dbReference type="AlphaFoldDB" id="A0A6N7PMH9"/>
<dbReference type="InterPro" id="IPR026992">
    <property type="entry name" value="DIOX_N"/>
</dbReference>
<evidence type="ECO:0000313" key="4">
    <source>
        <dbReference type="Proteomes" id="UP000440224"/>
    </source>
</evidence>
<reference evidence="3 4" key="1">
    <citation type="submission" date="2019-10" db="EMBL/GenBank/DDBJ databases">
        <title>A soil myxobacterium in the family Polyangiaceae.</title>
        <authorList>
            <person name="Li Y."/>
            <person name="Wang J."/>
        </authorList>
    </citation>
    <scope>NUCLEOTIDE SEQUENCE [LARGE SCALE GENOMIC DNA]</scope>
    <source>
        <strain evidence="3 4">DSM 14734</strain>
    </source>
</reference>
<comment type="caution">
    <text evidence="3">The sequence shown here is derived from an EMBL/GenBank/DDBJ whole genome shotgun (WGS) entry which is preliminary data.</text>
</comment>
<dbReference type="SUPFAM" id="SSF51197">
    <property type="entry name" value="Clavaminate synthase-like"/>
    <property type="match status" value="1"/>
</dbReference>
<dbReference type="Pfam" id="PF03171">
    <property type="entry name" value="2OG-FeII_Oxy"/>
    <property type="match status" value="1"/>
</dbReference>
<feature type="domain" description="Isopenicillin N synthase-like Fe(2+) 2OG dioxygenase" evidence="1">
    <location>
        <begin position="251"/>
        <end position="302"/>
    </location>
</feature>
<dbReference type="RefSeq" id="WP_153819985.1">
    <property type="nucleotide sequence ID" value="NZ_WJIE01000004.1"/>
</dbReference>
<organism evidence="3 4">
    <name type="scientific">Polyangium spumosum</name>
    <dbReference type="NCBI Taxonomy" id="889282"/>
    <lineage>
        <taxon>Bacteria</taxon>
        <taxon>Pseudomonadati</taxon>
        <taxon>Myxococcota</taxon>
        <taxon>Polyangia</taxon>
        <taxon>Polyangiales</taxon>
        <taxon>Polyangiaceae</taxon>
        <taxon>Polyangium</taxon>
    </lineage>
</organism>
<dbReference type="OrthoDB" id="21825at2"/>
<gene>
    <name evidence="3" type="ORF">GF068_14430</name>
</gene>
<dbReference type="PANTHER" id="PTHR48420:SF1">
    <property type="entry name" value="NON-HAEM DIOXYGENASE N-TERMINAL DOMAIN-CONTAINING PROTEIN"/>
    <property type="match status" value="1"/>
</dbReference>
<evidence type="ECO:0000313" key="3">
    <source>
        <dbReference type="EMBL" id="MRG93119.1"/>
    </source>
</evidence>
<sequence>MSGALHDAIPILDLQDVASGDPERERRAALAIERGLGRYGLVYVNNHGIDPAALDAFYEEFLALTTLPDAEKRRWARADLWFQRGYTPPNTEKAVVAGGQPDFKECWFAAPIEVDPVAAELYPEIHPPNVWPDDRPRFRTLYEAIGLALHEAGLALLRACADALALPRETFASVTRGAPHITRALKYLPLDAQQCEQGVLWGEEHTDFNLLTLLPGGWFLDRDGHRCARPDDRSGLFLRTRGAEGHPGGALVPGTAPPGCIVAQVGQQLEILTGGRLLATPHVITAPKTPGYARTSMAHFVHVHTDTRLFPLPPFQTREAMMAYRPPVLAGTYDIKTLVDIGLAPPEALSKLGYRHYDRLASVRAGEPQETA</sequence>
<dbReference type="InterPro" id="IPR027443">
    <property type="entry name" value="IPNS-like_sf"/>
</dbReference>
<evidence type="ECO:0000259" key="1">
    <source>
        <dbReference type="Pfam" id="PF03171"/>
    </source>
</evidence>
<dbReference type="Gene3D" id="2.60.120.330">
    <property type="entry name" value="B-lactam Antibiotic, Isopenicillin N Synthase, Chain"/>
    <property type="match status" value="1"/>
</dbReference>
<protein>
    <submittedName>
        <fullName evidence="3">Isopenicillin N synthase family oxygenase</fullName>
    </submittedName>
</protein>
<evidence type="ECO:0000259" key="2">
    <source>
        <dbReference type="Pfam" id="PF14226"/>
    </source>
</evidence>
<name>A0A6N7PMH9_9BACT</name>
<dbReference type="EMBL" id="WJIE01000004">
    <property type="protein sequence ID" value="MRG93119.1"/>
    <property type="molecule type" value="Genomic_DNA"/>
</dbReference>
<accession>A0A6N7PMH9</accession>